<reference evidence="1 2" key="1">
    <citation type="submission" date="2021-06" db="EMBL/GenBank/DDBJ databases">
        <authorList>
            <person name="Palmer J.M."/>
        </authorList>
    </citation>
    <scope>NUCLEOTIDE SEQUENCE [LARGE SCALE GENOMIC DNA]</scope>
    <source>
        <strain evidence="1 2">MEX-2019</strain>
        <tissue evidence="1">Muscle</tissue>
    </source>
</reference>
<comment type="caution">
    <text evidence="1">The sequence shown here is derived from an EMBL/GenBank/DDBJ whole genome shotgun (WGS) entry which is preliminary data.</text>
</comment>
<gene>
    <name evidence="1" type="ORF">CRENBAI_017619</name>
</gene>
<sequence length="146" mass="15991">MKAVTHLALVLHGKWGSWGSWGETPLTSSMQGPNGAPHLRTLSRAIPSTLTQLLSPAGRQFDRAPCAARCQAKIEKESAAAGSSGGQPLSTKMNLHPLRATSRARFRPSSLSPCCMQRKEREINRLHTYAQQQTQVRPFTLMPGFL</sequence>
<accession>A0AAV9RX58</accession>
<evidence type="ECO:0000313" key="2">
    <source>
        <dbReference type="Proteomes" id="UP001311232"/>
    </source>
</evidence>
<dbReference type="Proteomes" id="UP001311232">
    <property type="component" value="Unassembled WGS sequence"/>
</dbReference>
<dbReference type="EMBL" id="JAHHUM010001194">
    <property type="protein sequence ID" value="KAK5613679.1"/>
    <property type="molecule type" value="Genomic_DNA"/>
</dbReference>
<proteinExistence type="predicted"/>
<protein>
    <submittedName>
        <fullName evidence="1">Uncharacterized protein</fullName>
    </submittedName>
</protein>
<name>A0AAV9RX58_9TELE</name>
<evidence type="ECO:0000313" key="1">
    <source>
        <dbReference type="EMBL" id="KAK5613679.1"/>
    </source>
</evidence>
<dbReference type="AlphaFoldDB" id="A0AAV9RX58"/>
<organism evidence="1 2">
    <name type="scientific">Crenichthys baileyi</name>
    <name type="common">White River springfish</name>
    <dbReference type="NCBI Taxonomy" id="28760"/>
    <lineage>
        <taxon>Eukaryota</taxon>
        <taxon>Metazoa</taxon>
        <taxon>Chordata</taxon>
        <taxon>Craniata</taxon>
        <taxon>Vertebrata</taxon>
        <taxon>Euteleostomi</taxon>
        <taxon>Actinopterygii</taxon>
        <taxon>Neopterygii</taxon>
        <taxon>Teleostei</taxon>
        <taxon>Neoteleostei</taxon>
        <taxon>Acanthomorphata</taxon>
        <taxon>Ovalentaria</taxon>
        <taxon>Atherinomorphae</taxon>
        <taxon>Cyprinodontiformes</taxon>
        <taxon>Goodeidae</taxon>
        <taxon>Crenichthys</taxon>
    </lineage>
</organism>
<keyword evidence="2" id="KW-1185">Reference proteome</keyword>